<feature type="chain" id="PRO_5040448164" description="BD-FAE-like domain-containing protein" evidence="2">
    <location>
        <begin position="29"/>
        <end position="450"/>
    </location>
</feature>
<keyword evidence="2" id="KW-0732">Signal</keyword>
<reference evidence="4" key="1">
    <citation type="journal article" date="2020" name="Fungal Divers.">
        <title>Resolving the Mortierellaceae phylogeny through synthesis of multi-gene phylogenetics and phylogenomics.</title>
        <authorList>
            <person name="Vandepol N."/>
            <person name="Liber J."/>
            <person name="Desiro A."/>
            <person name="Na H."/>
            <person name="Kennedy M."/>
            <person name="Barry K."/>
            <person name="Grigoriev I.V."/>
            <person name="Miller A.N."/>
            <person name="O'Donnell K."/>
            <person name="Stajich J.E."/>
            <person name="Bonito G."/>
        </authorList>
    </citation>
    <scope>NUCLEOTIDE SEQUENCE</scope>
    <source>
        <strain evidence="4">NVP1</strain>
    </source>
</reference>
<keyword evidence="5" id="KW-1185">Reference proteome</keyword>
<sequence>MSTTYSRRQRMWLAFLALFFLPLWVALTAQTDAPQSYPFLPYHPIRVYKVVSTYAELQFNKLMRLVPLFGHFARFQLTNSKKTDMIKNVAYGRGSNLLDIYIGTTPSSPLALDHSDDDNDSEHTVESNGSPVIIYVYGGAWDAGHKSMMMPMAQNLANQGYIVVVPDYTRYPRAKIEDMVSDVQDAVNWTVQTVTRYGGDPSNIFLMGSGSGAHVASLAVMHDAVEQLGCVPVPAVEGDTTPLVKIPSWPELPTDMGRKVGSQRFKERVQGLILFSGVFDITFYYAYLHKRGIEEVSAMPRVMHQSASNYLACSPSWLLASATAALETTELLEQVLPNSILIIHGEQDRLIPAHSSQTLFDLLCTAEIPNIKFKVYTGQSHLDPAIDLVLPSNPITSALLNDISDVVRPTPGTGASTPNGLLEEDDYVKHHQDQYTKDFSDSLQDTVLAY</sequence>
<gene>
    <name evidence="4" type="ORF">BG006_001881</name>
</gene>
<organism evidence="4 5">
    <name type="scientific">Podila minutissima</name>
    <dbReference type="NCBI Taxonomy" id="64525"/>
    <lineage>
        <taxon>Eukaryota</taxon>
        <taxon>Fungi</taxon>
        <taxon>Fungi incertae sedis</taxon>
        <taxon>Mucoromycota</taxon>
        <taxon>Mortierellomycotina</taxon>
        <taxon>Mortierellomycetes</taxon>
        <taxon>Mortierellales</taxon>
        <taxon>Mortierellaceae</taxon>
        <taxon>Podila</taxon>
    </lineage>
</organism>
<feature type="domain" description="BD-FAE-like" evidence="3">
    <location>
        <begin position="127"/>
        <end position="361"/>
    </location>
</feature>
<dbReference type="AlphaFoldDB" id="A0A9P5VR56"/>
<protein>
    <recommendedName>
        <fullName evidence="3">BD-FAE-like domain-containing protein</fullName>
    </recommendedName>
</protein>
<evidence type="ECO:0000256" key="1">
    <source>
        <dbReference type="ARBA" id="ARBA00022801"/>
    </source>
</evidence>
<feature type="signal peptide" evidence="2">
    <location>
        <begin position="1"/>
        <end position="28"/>
    </location>
</feature>
<dbReference type="PANTHER" id="PTHR48081">
    <property type="entry name" value="AB HYDROLASE SUPERFAMILY PROTEIN C4A8.06C"/>
    <property type="match status" value="1"/>
</dbReference>
<dbReference type="Pfam" id="PF20434">
    <property type="entry name" value="BD-FAE"/>
    <property type="match status" value="1"/>
</dbReference>
<dbReference type="PANTHER" id="PTHR48081:SF33">
    <property type="entry name" value="KYNURENINE FORMAMIDASE"/>
    <property type="match status" value="1"/>
</dbReference>
<evidence type="ECO:0000256" key="2">
    <source>
        <dbReference type="SAM" id="SignalP"/>
    </source>
</evidence>
<dbReference type="InterPro" id="IPR050300">
    <property type="entry name" value="GDXG_lipolytic_enzyme"/>
</dbReference>
<evidence type="ECO:0000259" key="3">
    <source>
        <dbReference type="Pfam" id="PF20434"/>
    </source>
</evidence>
<proteinExistence type="predicted"/>
<evidence type="ECO:0000313" key="5">
    <source>
        <dbReference type="Proteomes" id="UP000696485"/>
    </source>
</evidence>
<dbReference type="GO" id="GO:0004061">
    <property type="term" value="F:arylformamidase activity"/>
    <property type="evidence" value="ECO:0007669"/>
    <property type="project" value="TreeGrafter"/>
</dbReference>
<evidence type="ECO:0000313" key="4">
    <source>
        <dbReference type="EMBL" id="KAF9337894.1"/>
    </source>
</evidence>
<comment type="caution">
    <text evidence="4">The sequence shown here is derived from an EMBL/GenBank/DDBJ whole genome shotgun (WGS) entry which is preliminary data.</text>
</comment>
<dbReference type="InterPro" id="IPR029058">
    <property type="entry name" value="AB_hydrolase_fold"/>
</dbReference>
<keyword evidence="1" id="KW-0378">Hydrolase</keyword>
<dbReference type="SUPFAM" id="SSF53474">
    <property type="entry name" value="alpha/beta-Hydrolases"/>
    <property type="match status" value="1"/>
</dbReference>
<name>A0A9P5VR56_9FUNG</name>
<dbReference type="Gene3D" id="3.40.50.1820">
    <property type="entry name" value="alpha/beta hydrolase"/>
    <property type="match status" value="1"/>
</dbReference>
<dbReference type="Proteomes" id="UP000696485">
    <property type="component" value="Unassembled WGS sequence"/>
</dbReference>
<dbReference type="InterPro" id="IPR049492">
    <property type="entry name" value="BD-FAE-like_dom"/>
</dbReference>
<dbReference type="EMBL" id="JAAAUY010000014">
    <property type="protein sequence ID" value="KAF9337894.1"/>
    <property type="molecule type" value="Genomic_DNA"/>
</dbReference>
<accession>A0A9P5VR56</accession>